<dbReference type="STRING" id="51028.A0A0N4UTJ2"/>
<keyword evidence="2" id="KW-0472">Membrane</keyword>
<protein>
    <submittedName>
        <fullName evidence="5">Protein kinase domain-containing protein</fullName>
    </submittedName>
</protein>
<evidence type="ECO:0000256" key="1">
    <source>
        <dbReference type="SAM" id="MobiDB-lite"/>
    </source>
</evidence>
<feature type="compositionally biased region" description="Basic and acidic residues" evidence="1">
    <location>
        <begin position="227"/>
        <end position="266"/>
    </location>
</feature>
<gene>
    <name evidence="3" type="ORF">EVEC_LOCUS407</name>
</gene>
<reference evidence="5" key="1">
    <citation type="submission" date="2017-02" db="UniProtKB">
        <authorList>
            <consortium name="WormBaseParasite"/>
        </authorList>
    </citation>
    <scope>IDENTIFICATION</scope>
</reference>
<dbReference type="WBParaSite" id="EVEC_0000060401-mRNA-1">
    <property type="protein sequence ID" value="EVEC_0000060401-mRNA-1"/>
    <property type="gene ID" value="EVEC_0000060401"/>
</dbReference>
<dbReference type="EMBL" id="UXUI01000545">
    <property type="protein sequence ID" value="VDD85264.1"/>
    <property type="molecule type" value="Genomic_DNA"/>
</dbReference>
<feature type="compositionally biased region" description="Basic and acidic residues" evidence="1">
    <location>
        <begin position="179"/>
        <end position="204"/>
    </location>
</feature>
<reference evidence="3 4" key="2">
    <citation type="submission" date="2018-10" db="EMBL/GenBank/DDBJ databases">
        <authorList>
            <consortium name="Pathogen Informatics"/>
        </authorList>
    </citation>
    <scope>NUCLEOTIDE SEQUENCE [LARGE SCALE GENOMIC DNA]</scope>
</reference>
<dbReference type="Proteomes" id="UP000274131">
    <property type="component" value="Unassembled WGS sequence"/>
</dbReference>
<proteinExistence type="predicted"/>
<feature type="transmembrane region" description="Helical" evidence="2">
    <location>
        <begin position="456"/>
        <end position="473"/>
    </location>
</feature>
<feature type="compositionally biased region" description="Polar residues" evidence="1">
    <location>
        <begin position="62"/>
        <end position="73"/>
    </location>
</feature>
<feature type="compositionally biased region" description="Polar residues" evidence="1">
    <location>
        <begin position="1"/>
        <end position="11"/>
    </location>
</feature>
<feature type="compositionally biased region" description="Basic and acidic residues" evidence="1">
    <location>
        <begin position="211"/>
        <end position="220"/>
    </location>
</feature>
<organism evidence="5">
    <name type="scientific">Enterobius vermicularis</name>
    <name type="common">Human pinworm</name>
    <dbReference type="NCBI Taxonomy" id="51028"/>
    <lineage>
        <taxon>Eukaryota</taxon>
        <taxon>Metazoa</taxon>
        <taxon>Ecdysozoa</taxon>
        <taxon>Nematoda</taxon>
        <taxon>Chromadorea</taxon>
        <taxon>Rhabditida</taxon>
        <taxon>Spirurina</taxon>
        <taxon>Oxyuridomorpha</taxon>
        <taxon>Oxyuroidea</taxon>
        <taxon>Oxyuridae</taxon>
        <taxon>Enterobius</taxon>
    </lineage>
</organism>
<evidence type="ECO:0000313" key="4">
    <source>
        <dbReference type="Proteomes" id="UP000274131"/>
    </source>
</evidence>
<feature type="region of interest" description="Disordered" evidence="1">
    <location>
        <begin position="1"/>
        <end position="80"/>
    </location>
</feature>
<feature type="region of interest" description="Disordered" evidence="1">
    <location>
        <begin position="340"/>
        <end position="400"/>
    </location>
</feature>
<feature type="transmembrane region" description="Helical" evidence="2">
    <location>
        <begin position="431"/>
        <end position="449"/>
    </location>
</feature>
<keyword evidence="4" id="KW-1185">Reference proteome</keyword>
<feature type="compositionally biased region" description="Basic and acidic residues" evidence="1">
    <location>
        <begin position="12"/>
        <end position="27"/>
    </location>
</feature>
<sequence length="475" mass="54350">MSSPSDDGQYTDSDKEEVASKEGKSDIEGDLPVYATPVSPRNQLNQRKSYGENRETIEKMQESGTGMSSGSASNDDEDEEIRLRRKLLEKHIAAEAVKSRESAGVLAVTVKKAEPRKHIASISEDEEMFSIQPKDAVPRQRNLLAKTHDDKTKSKEKYQSERARRDRSREEKHRRHREKERERREGGQGDSLLRRFETRDDRNRHGVSRVPVKETARGDARGVISSRAHEERTKIRNGRGDPHEFKSAHIKASRKERSRSPRKRDALSTTRRSSSREQPAAKKLHFEKHEIVIKQESPRSKVNIIKGGKSDEETPMEIDIKEELKIEATGVLLKQEIEVVEDEPSTSTRDEESTFPLKYSKFDSSPDGEDKDEDEDESSDKEGTPKSEFSAGSESDEGLNMTNSDVEEELDIMNLDEDALAKMSPETRAVYVYYLFSTDLLSVSSFIAFQFMLRQFSFILLCLNFYAYFYLYFLA</sequence>
<feature type="compositionally biased region" description="Basic and acidic residues" evidence="1">
    <location>
        <begin position="287"/>
        <end position="299"/>
    </location>
</feature>
<feature type="region of interest" description="Disordered" evidence="1">
    <location>
        <begin position="121"/>
        <end position="318"/>
    </location>
</feature>
<feature type="compositionally biased region" description="Basic and acidic residues" evidence="1">
    <location>
        <begin position="49"/>
        <end position="61"/>
    </location>
</feature>
<evidence type="ECO:0000313" key="5">
    <source>
        <dbReference type="WBParaSite" id="EVEC_0000060401-mRNA-1"/>
    </source>
</evidence>
<feature type="compositionally biased region" description="Basic and acidic residues" evidence="1">
    <location>
        <begin position="308"/>
        <end position="318"/>
    </location>
</feature>
<keyword evidence="2" id="KW-0812">Transmembrane</keyword>
<accession>A0A0N4UTJ2</accession>
<evidence type="ECO:0000313" key="3">
    <source>
        <dbReference type="EMBL" id="VDD85264.1"/>
    </source>
</evidence>
<dbReference type="AlphaFoldDB" id="A0A0N4UTJ2"/>
<name>A0A0N4UTJ2_ENTVE</name>
<keyword evidence="2" id="KW-1133">Transmembrane helix</keyword>
<feature type="compositionally biased region" description="Acidic residues" evidence="1">
    <location>
        <begin position="366"/>
        <end position="379"/>
    </location>
</feature>
<evidence type="ECO:0000256" key="2">
    <source>
        <dbReference type="SAM" id="Phobius"/>
    </source>
</evidence>
<feature type="compositionally biased region" description="Basic and acidic residues" evidence="1">
    <location>
        <begin position="146"/>
        <end position="171"/>
    </location>
</feature>
<feature type="compositionally biased region" description="Polar residues" evidence="1">
    <location>
        <begin position="39"/>
        <end position="48"/>
    </location>
</feature>